<feature type="coiled-coil region" evidence="11">
    <location>
        <begin position="465"/>
        <end position="492"/>
    </location>
</feature>
<evidence type="ECO:0000256" key="9">
    <source>
        <dbReference type="ARBA" id="ARBA00023212"/>
    </source>
</evidence>
<feature type="repeat" description="TPR" evidence="10">
    <location>
        <begin position="246"/>
        <end position="279"/>
    </location>
</feature>
<dbReference type="SMART" id="SM00028">
    <property type="entry name" value="TPR"/>
    <property type="match status" value="8"/>
</dbReference>
<keyword evidence="8" id="KW-0505">Motor protein</keyword>
<accession>A0ABY3PMU5</accession>
<gene>
    <name evidence="13" type="ORF">ISF26_01855</name>
</gene>
<feature type="repeat" description="TPR" evidence="10">
    <location>
        <begin position="330"/>
        <end position="363"/>
    </location>
</feature>
<name>A0ABY3PMU5_9CYAN</name>
<dbReference type="SUPFAM" id="SSF48452">
    <property type="entry name" value="TPR-like"/>
    <property type="match status" value="3"/>
</dbReference>
<keyword evidence="6 10" id="KW-0802">TPR repeat</keyword>
<dbReference type="RefSeq" id="WP_230842124.1">
    <property type="nucleotide sequence ID" value="NZ_CP063845.1"/>
</dbReference>
<keyword evidence="4" id="KW-0493">Microtubule</keyword>
<protein>
    <submittedName>
        <fullName evidence="13">CHAT domain-containing protein</fullName>
    </submittedName>
</protein>
<evidence type="ECO:0000256" key="8">
    <source>
        <dbReference type="ARBA" id="ARBA00023175"/>
    </source>
</evidence>
<dbReference type="InterPro" id="IPR002151">
    <property type="entry name" value="Kinesin_light"/>
</dbReference>
<organism evidence="13 14">
    <name type="scientific">Gloeobacter morelensis MG652769</name>
    <dbReference type="NCBI Taxonomy" id="2781736"/>
    <lineage>
        <taxon>Bacteria</taxon>
        <taxon>Bacillati</taxon>
        <taxon>Cyanobacteriota</taxon>
        <taxon>Cyanophyceae</taxon>
        <taxon>Gloeobacterales</taxon>
        <taxon>Gloeobacteraceae</taxon>
        <taxon>Gloeobacter</taxon>
        <taxon>Gloeobacter morelensis</taxon>
    </lineage>
</organism>
<dbReference type="InterPro" id="IPR024983">
    <property type="entry name" value="CHAT_dom"/>
</dbReference>
<dbReference type="Gene3D" id="1.25.40.10">
    <property type="entry name" value="Tetratricopeptide repeat domain"/>
    <property type="match status" value="3"/>
</dbReference>
<dbReference type="PANTHER" id="PTHR45783:SF3">
    <property type="entry name" value="KINESIN LIGHT CHAIN"/>
    <property type="match status" value="1"/>
</dbReference>
<evidence type="ECO:0000256" key="11">
    <source>
        <dbReference type="SAM" id="Coils"/>
    </source>
</evidence>
<evidence type="ECO:0000313" key="14">
    <source>
        <dbReference type="Proteomes" id="UP001054846"/>
    </source>
</evidence>
<dbReference type="Pfam" id="PF13424">
    <property type="entry name" value="TPR_12"/>
    <property type="match status" value="4"/>
</dbReference>
<evidence type="ECO:0000256" key="10">
    <source>
        <dbReference type="PROSITE-ProRule" id="PRU00339"/>
    </source>
</evidence>
<keyword evidence="5" id="KW-0677">Repeat</keyword>
<dbReference type="PRINTS" id="PR00381">
    <property type="entry name" value="KINESINLIGHT"/>
</dbReference>
<dbReference type="PROSITE" id="PS50005">
    <property type="entry name" value="TPR"/>
    <property type="match status" value="4"/>
</dbReference>
<evidence type="ECO:0000256" key="5">
    <source>
        <dbReference type="ARBA" id="ARBA00022737"/>
    </source>
</evidence>
<keyword evidence="9" id="KW-0206">Cytoskeleton</keyword>
<keyword evidence="7 11" id="KW-0175">Coiled coil</keyword>
<dbReference type="InterPro" id="IPR011990">
    <property type="entry name" value="TPR-like_helical_dom_sf"/>
</dbReference>
<feature type="repeat" description="TPR" evidence="10">
    <location>
        <begin position="36"/>
        <end position="69"/>
    </location>
</feature>
<comment type="subcellular location">
    <subcellularLocation>
        <location evidence="1">Cytoplasm</location>
        <location evidence="1">Cytoskeleton</location>
    </subcellularLocation>
</comment>
<dbReference type="InterPro" id="IPR019734">
    <property type="entry name" value="TPR_rpt"/>
</dbReference>
<evidence type="ECO:0000256" key="3">
    <source>
        <dbReference type="ARBA" id="ARBA00022490"/>
    </source>
</evidence>
<dbReference type="Pfam" id="PF12770">
    <property type="entry name" value="CHAT"/>
    <property type="match status" value="1"/>
</dbReference>
<evidence type="ECO:0000259" key="12">
    <source>
        <dbReference type="Pfam" id="PF12770"/>
    </source>
</evidence>
<comment type="similarity">
    <text evidence="2">Belongs to the kinesin light chain family.</text>
</comment>
<dbReference type="EMBL" id="CP063845">
    <property type="protein sequence ID" value="UFP95018.1"/>
    <property type="molecule type" value="Genomic_DNA"/>
</dbReference>
<evidence type="ECO:0000256" key="7">
    <source>
        <dbReference type="ARBA" id="ARBA00023054"/>
    </source>
</evidence>
<keyword evidence="14" id="KW-1185">Reference proteome</keyword>
<sequence length="909" mass="99959">MKILNEAGRYQEALEPAKVALALRERTFGLEHREVASSLSTLGNLHRQLGSYRQAEPLLKQALAIREKLFGREHLDVTPSLNDLGVIYMTQGKYALAEPFFQRTLEIRQKRLGAEHPDIGRTLNNLGVLYWRQGKFAQAEPLYLRSLAIAEKFDGPEHIYTAQRLDNLALLYYNRGSLRLVEPLHQRALKIFERSLGPDHPTVATNLNNQAIFHTAVGDYGRAEQLHRRALAIRLKAFGREHPLVASSLSGLADVYKKQGELAKAEPFYRDALAIREQIFGAEHPDVGTTLTWYAELSLYQGNYTLAESSIRRALSLQEKVVGLEHSDVADTLTVLAQVLVAQNRHAEALPVLERAIRVQERNLAPLMSIGSELEKQEFLGNAGDANDQALSLHLQALAGNAEAARLAVAVTLQRKGRVLDVLSEDRSALRRRLDPQDQQLLDQLTEVRSQLAALVFKGASTDADESYKEVVARLQSDAEQLEKSLAERSAAFRFSRAAVPIEAVQPQIPADAALVEMVRYRPRNFTPKSPAEEWGKPRYAAYVLRTQGDPQWVDLGEAEALDKLAMLLGDLVGRQSADALLVRRLARTVDERIIGPIRSRLGGIKHLLLSPDGQLHTLPFGVLIDEQGRYLIENYTISYLNTGRELVRLQERATGAREAPLVMAAPDYGRSAAALPVSATGATTRSGDLGELQVGSLPGSLQEAKALAALLPGARTLTDAAATENALKQVQGPGILHLATHGFFLSDISILGRKGTSAVLLENPMLRSGLALAGFNRRESGGEDGVLTALEAANLDLQGTQLVVLSACDTGLGQIYSGEGVYGLRRAFAIAGARSQVLSMWRVDDQSTQQLMAGFYRNLLAGRGRSEALRQEQLKMLGSKRYQHPYYWGAFIASGDWRPLGKTLLTGR</sequence>
<feature type="repeat" description="TPR" evidence="10">
    <location>
        <begin position="78"/>
        <end position="111"/>
    </location>
</feature>
<dbReference type="Pfam" id="PF13374">
    <property type="entry name" value="TPR_10"/>
    <property type="match status" value="1"/>
</dbReference>
<evidence type="ECO:0000256" key="2">
    <source>
        <dbReference type="ARBA" id="ARBA00009622"/>
    </source>
</evidence>
<dbReference type="PANTHER" id="PTHR45783">
    <property type="entry name" value="KINESIN LIGHT CHAIN"/>
    <property type="match status" value="1"/>
</dbReference>
<dbReference type="Proteomes" id="UP001054846">
    <property type="component" value="Chromosome"/>
</dbReference>
<feature type="domain" description="CHAT" evidence="12">
    <location>
        <begin position="585"/>
        <end position="897"/>
    </location>
</feature>
<reference evidence="13 14" key="1">
    <citation type="journal article" date="2021" name="Genome Biol. Evol.">
        <title>Complete Genome Sequencing of a Novel Gloeobacter Species from a Waterfall Cave in Mexico.</title>
        <authorList>
            <person name="Saw J.H."/>
            <person name="Cardona T."/>
            <person name="Montejano G."/>
        </authorList>
    </citation>
    <scope>NUCLEOTIDE SEQUENCE [LARGE SCALE GENOMIC DNA]</scope>
    <source>
        <strain evidence="13">MG652769</strain>
    </source>
</reference>
<evidence type="ECO:0000256" key="6">
    <source>
        <dbReference type="ARBA" id="ARBA00022803"/>
    </source>
</evidence>
<evidence type="ECO:0000313" key="13">
    <source>
        <dbReference type="EMBL" id="UFP95018.1"/>
    </source>
</evidence>
<evidence type="ECO:0000256" key="4">
    <source>
        <dbReference type="ARBA" id="ARBA00022701"/>
    </source>
</evidence>
<proteinExistence type="inferred from homology"/>
<evidence type="ECO:0000256" key="1">
    <source>
        <dbReference type="ARBA" id="ARBA00004245"/>
    </source>
</evidence>
<keyword evidence="3" id="KW-0963">Cytoplasm</keyword>